<dbReference type="InterPro" id="IPR029063">
    <property type="entry name" value="SAM-dependent_MTases_sf"/>
</dbReference>
<dbReference type="Pfam" id="PF13578">
    <property type="entry name" value="Methyltransf_24"/>
    <property type="match status" value="1"/>
</dbReference>
<protein>
    <submittedName>
        <fullName evidence="1">Class I SAM-dependent methyltransferase</fullName>
    </submittedName>
</protein>
<keyword evidence="1" id="KW-0808">Transferase</keyword>
<dbReference type="GO" id="GO:0032259">
    <property type="term" value="P:methylation"/>
    <property type="evidence" value="ECO:0007669"/>
    <property type="project" value="UniProtKB-KW"/>
</dbReference>
<organism evidence="1 2">
    <name type="scientific">Streptomyces boluensis</name>
    <dbReference type="NCBI Taxonomy" id="1775135"/>
    <lineage>
        <taxon>Bacteria</taxon>
        <taxon>Bacillati</taxon>
        <taxon>Actinomycetota</taxon>
        <taxon>Actinomycetes</taxon>
        <taxon>Kitasatosporales</taxon>
        <taxon>Streptomycetaceae</taxon>
        <taxon>Streptomyces</taxon>
    </lineage>
</organism>
<evidence type="ECO:0000313" key="2">
    <source>
        <dbReference type="Proteomes" id="UP000598297"/>
    </source>
</evidence>
<sequence length="276" mass="31354">MLSTCKSELTKPRDLDDVPGWFNPLDQALFAFFLEETADRPGDLLEMGCYLAKATIVMGRHQRDGETFTVCDLFGDEAQGRYSRKSTLDYYEKTLSLRAFENNYLAFHEKLPEIVQARTNVLADRIAKDSCRFIHVDASHLYEDVCVDIDTTRNILRRDGVVSLDDYRNDRTPGVGAAVWEGVFTKGMRPVCVTPNKMYATWGDPRPFQKRLREWAKNVSGCVVAEDIIDGEVMQRLAGEGLTFVPKPRGSAFKRVARDVLPPVVTRALRRARRPK</sequence>
<dbReference type="SUPFAM" id="SSF53335">
    <property type="entry name" value="S-adenosyl-L-methionine-dependent methyltransferases"/>
    <property type="match status" value="1"/>
</dbReference>
<dbReference type="RefSeq" id="WP_161705979.1">
    <property type="nucleotide sequence ID" value="NZ_JAAAHS010000700.1"/>
</dbReference>
<name>A0A964XRN6_9ACTN</name>
<keyword evidence="2" id="KW-1185">Reference proteome</keyword>
<accession>A0A964XRN6</accession>
<reference evidence="1" key="1">
    <citation type="submission" date="2020-01" db="EMBL/GenBank/DDBJ databases">
        <title>Whole-genome analyses of novel actinobacteria.</title>
        <authorList>
            <person name="Sahin N."/>
        </authorList>
    </citation>
    <scope>NUCLEOTIDE SEQUENCE</scope>
    <source>
        <strain evidence="1">YC537</strain>
    </source>
</reference>
<dbReference type="EMBL" id="JAAAHS010000700">
    <property type="protein sequence ID" value="NBE57023.1"/>
    <property type="molecule type" value="Genomic_DNA"/>
</dbReference>
<evidence type="ECO:0000313" key="1">
    <source>
        <dbReference type="EMBL" id="NBE57023.1"/>
    </source>
</evidence>
<proteinExistence type="predicted"/>
<dbReference type="Proteomes" id="UP000598297">
    <property type="component" value="Unassembled WGS sequence"/>
</dbReference>
<dbReference type="Gene3D" id="3.40.50.150">
    <property type="entry name" value="Vaccinia Virus protein VP39"/>
    <property type="match status" value="1"/>
</dbReference>
<dbReference type="OrthoDB" id="3346627at2"/>
<comment type="caution">
    <text evidence="1">The sequence shown here is derived from an EMBL/GenBank/DDBJ whole genome shotgun (WGS) entry which is preliminary data.</text>
</comment>
<keyword evidence="1" id="KW-0489">Methyltransferase</keyword>
<dbReference type="GO" id="GO:0008168">
    <property type="term" value="F:methyltransferase activity"/>
    <property type="evidence" value="ECO:0007669"/>
    <property type="project" value="UniProtKB-KW"/>
</dbReference>
<dbReference type="AlphaFoldDB" id="A0A964XRN6"/>
<gene>
    <name evidence="1" type="ORF">GUY60_37565</name>
</gene>